<protein>
    <submittedName>
        <fullName evidence="2">NAD(+) kinase</fullName>
    </submittedName>
</protein>
<dbReference type="WBParaSite" id="JU765_v2.g16387.t1">
    <property type="protein sequence ID" value="JU765_v2.g16387.t1"/>
    <property type="gene ID" value="JU765_v2.g16387"/>
</dbReference>
<organism evidence="1 2">
    <name type="scientific">Panagrolaimus sp. JU765</name>
    <dbReference type="NCBI Taxonomy" id="591449"/>
    <lineage>
        <taxon>Eukaryota</taxon>
        <taxon>Metazoa</taxon>
        <taxon>Ecdysozoa</taxon>
        <taxon>Nematoda</taxon>
        <taxon>Chromadorea</taxon>
        <taxon>Rhabditida</taxon>
        <taxon>Tylenchina</taxon>
        <taxon>Panagrolaimomorpha</taxon>
        <taxon>Panagrolaimoidea</taxon>
        <taxon>Panagrolaimidae</taxon>
        <taxon>Panagrolaimus</taxon>
    </lineage>
</organism>
<dbReference type="Proteomes" id="UP000887576">
    <property type="component" value="Unplaced"/>
</dbReference>
<reference evidence="2" key="1">
    <citation type="submission" date="2022-11" db="UniProtKB">
        <authorList>
            <consortium name="WormBaseParasite"/>
        </authorList>
    </citation>
    <scope>IDENTIFICATION</scope>
</reference>
<proteinExistence type="predicted"/>
<name>A0AC34QHJ9_9BILA</name>
<evidence type="ECO:0000313" key="2">
    <source>
        <dbReference type="WBParaSite" id="JU765_v2.g16387.t1"/>
    </source>
</evidence>
<evidence type="ECO:0000313" key="1">
    <source>
        <dbReference type="Proteomes" id="UP000887576"/>
    </source>
</evidence>
<sequence>MKFSRFSTLLFGKFFSSSASSCGLAFARSRALLLMNVVPTNSIRFAFQQNLTRLISNSIDIPVVLIPELLLSYSKSIVSAFNFKIGNLLSRSSHPQSSLHPQTFPSMGLVLDENPAVISLPIAQEDYDSTLGLIRKHGEFAPKKVLIVSKTTRLQYELHRAKLDISHVHDPSFISRLRRRGTDFLELKRKHEMQTSYIDAIVRELKKDNIDVKVATRTDYTKDLALWGDLIISAGGDGTFLTAASKVRNATPVIGINTDPIGSEGHLCLTGKLRRPADEVIRQFLSGDFYWTQRQRIRVTITKVGDTESPPPVAAGKRSRESKACNFFSDDESEELEPPVEPMLALNEVFIGESHAARVSYYEVQVDDGPLLKQKSSGMTVCTGTGSTSWHYNINRLNEQTVGEIIRIMGDMGFKSNDEINDKVVEEICSRFNRNLIFEPSAHKMAFSVRDPVFNATFPKASPRGFARKIKVKSRCTHAHLVLDGSTSIPFNHGTEVVLELIPQDALQTVILKHV</sequence>
<accession>A0AC34QHJ9</accession>